<evidence type="ECO:0000259" key="2">
    <source>
        <dbReference type="Pfam" id="PF13635"/>
    </source>
</evidence>
<dbReference type="InterPro" id="IPR036390">
    <property type="entry name" value="WH_DNA-bd_sf"/>
</dbReference>
<evidence type="ECO:0000313" key="3">
    <source>
        <dbReference type="EMBL" id="OGL77762.1"/>
    </source>
</evidence>
<feature type="domain" description="AAA" evidence="1">
    <location>
        <begin position="1"/>
        <end position="37"/>
    </location>
</feature>
<dbReference type="InterPro" id="IPR041682">
    <property type="entry name" value="AAA_14"/>
</dbReference>
<reference evidence="3 4" key="1">
    <citation type="journal article" date="2016" name="Nat. Commun.">
        <title>Thousands of microbial genomes shed light on interconnected biogeochemical processes in an aquifer system.</title>
        <authorList>
            <person name="Anantharaman K."/>
            <person name="Brown C.T."/>
            <person name="Hug L.A."/>
            <person name="Sharon I."/>
            <person name="Castelle C.J."/>
            <person name="Probst A.J."/>
            <person name="Thomas B.C."/>
            <person name="Singh A."/>
            <person name="Wilkins M.J."/>
            <person name="Karaoz U."/>
            <person name="Brodie E.L."/>
            <person name="Williams K.H."/>
            <person name="Hubbard S.S."/>
            <person name="Banfield J.F."/>
        </authorList>
    </citation>
    <scope>NUCLEOTIDE SEQUENCE [LARGE SCALE GENOMIC DNA]</scope>
</reference>
<sequence>MIVTGSSSYYLKNLFSESLAGRKKIFDLLPLNFGEFLTFKGITWSKLEKLQETFHRTEYDRTQAYYEEYLAYGGFPEVALAAAPQEKKDLLADIVSSYVNIDIKTLADFRNQERIYALMKMLAAHAGTKLDHAKLSRLTGISRPTVITYLNFLEKTYFISRVSVKATRPDREIVKEKKSVSLRQRHSACARGGGGRRYIMKTPHSTSCAITERSPTIR</sequence>
<evidence type="ECO:0000313" key="4">
    <source>
        <dbReference type="Proteomes" id="UP000176604"/>
    </source>
</evidence>
<comment type="caution">
    <text evidence="3">The sequence shown here is derived from an EMBL/GenBank/DDBJ whole genome shotgun (WGS) entry which is preliminary data.</text>
</comment>
<evidence type="ECO:0008006" key="5">
    <source>
        <dbReference type="Google" id="ProtNLM"/>
    </source>
</evidence>
<dbReference type="Pfam" id="PF13635">
    <property type="entry name" value="DUF4143"/>
    <property type="match status" value="1"/>
</dbReference>
<organism evidence="3 4">
    <name type="scientific">Candidatus Uhrbacteria bacterium RIFCSPHIGHO2_12_FULL_54_23</name>
    <dbReference type="NCBI Taxonomy" id="1802397"/>
    <lineage>
        <taxon>Bacteria</taxon>
        <taxon>Candidatus Uhriibacteriota</taxon>
    </lineage>
</organism>
<dbReference type="AlphaFoldDB" id="A0A1F7UHM4"/>
<dbReference type="Pfam" id="PF13173">
    <property type="entry name" value="AAA_14"/>
    <property type="match status" value="1"/>
</dbReference>
<dbReference type="PANTHER" id="PTHR43566:SF1">
    <property type="entry name" value="AAA+ ATPASE DOMAIN-CONTAINING PROTEIN"/>
    <property type="match status" value="1"/>
</dbReference>
<feature type="domain" description="DUF4143" evidence="2">
    <location>
        <begin position="102"/>
        <end position="178"/>
    </location>
</feature>
<proteinExistence type="predicted"/>
<protein>
    <recommendedName>
        <fullName evidence="5">AAA domain-containing protein</fullName>
    </recommendedName>
</protein>
<accession>A0A1F7UHM4</accession>
<name>A0A1F7UHM4_9BACT</name>
<dbReference type="EMBL" id="MGEF01000052">
    <property type="protein sequence ID" value="OGL77762.1"/>
    <property type="molecule type" value="Genomic_DNA"/>
</dbReference>
<dbReference type="Proteomes" id="UP000176604">
    <property type="component" value="Unassembled WGS sequence"/>
</dbReference>
<dbReference type="InterPro" id="IPR025420">
    <property type="entry name" value="DUF4143"/>
</dbReference>
<gene>
    <name evidence="3" type="ORF">A3J43_01040</name>
</gene>
<dbReference type="SUPFAM" id="SSF46785">
    <property type="entry name" value="Winged helix' DNA-binding domain"/>
    <property type="match status" value="1"/>
</dbReference>
<dbReference type="STRING" id="1802397.A3J43_01040"/>
<evidence type="ECO:0000259" key="1">
    <source>
        <dbReference type="Pfam" id="PF13173"/>
    </source>
</evidence>
<dbReference type="PANTHER" id="PTHR43566">
    <property type="entry name" value="CONSERVED PROTEIN"/>
    <property type="match status" value="1"/>
</dbReference>